<dbReference type="RefSeq" id="WP_160803308.1">
    <property type="nucleotide sequence ID" value="NZ_WUUL01000023.1"/>
</dbReference>
<proteinExistence type="predicted"/>
<keyword evidence="1" id="KW-0472">Membrane</keyword>
<evidence type="ECO:0000313" key="3">
    <source>
        <dbReference type="Proteomes" id="UP000430692"/>
    </source>
</evidence>
<gene>
    <name evidence="2" type="ORF">GSM42_19885</name>
</gene>
<comment type="caution">
    <text evidence="2">The sequence shown here is derived from an EMBL/GenBank/DDBJ whole genome shotgun (WGS) entry which is preliminary data.</text>
</comment>
<keyword evidence="1" id="KW-1133">Transmembrane helix</keyword>
<dbReference type="Proteomes" id="UP000430692">
    <property type="component" value="Unassembled WGS sequence"/>
</dbReference>
<accession>A0A6I4W599</accession>
<feature type="transmembrane region" description="Helical" evidence="1">
    <location>
        <begin position="27"/>
        <end position="46"/>
    </location>
</feature>
<evidence type="ECO:0000313" key="2">
    <source>
        <dbReference type="EMBL" id="MXQ55944.1"/>
    </source>
</evidence>
<sequence length="128" mass="15420">MKWILKGINYFLVGAIYRLFPELDRSVKVCIHFFSMLGVFCLLLFPWLEYKIILFLAAFWSFYTTVKAWEEYYSKSPKKVKAERVYTTEARADPMDFKYRRQRPSLTIKPSPHKKKVIMHRRATIIKK</sequence>
<organism evidence="2 3">
    <name type="scientific">Shimazuella alba</name>
    <dbReference type="NCBI Taxonomy" id="2690964"/>
    <lineage>
        <taxon>Bacteria</taxon>
        <taxon>Bacillati</taxon>
        <taxon>Bacillota</taxon>
        <taxon>Bacilli</taxon>
        <taxon>Bacillales</taxon>
        <taxon>Thermoactinomycetaceae</taxon>
        <taxon>Shimazuella</taxon>
    </lineage>
</organism>
<evidence type="ECO:0000256" key="1">
    <source>
        <dbReference type="SAM" id="Phobius"/>
    </source>
</evidence>
<keyword evidence="1" id="KW-0812">Transmembrane</keyword>
<name>A0A6I4W599_9BACL</name>
<dbReference type="EMBL" id="WUUL01000023">
    <property type="protein sequence ID" value="MXQ55944.1"/>
    <property type="molecule type" value="Genomic_DNA"/>
</dbReference>
<reference evidence="2 3" key="1">
    <citation type="submission" date="2019-12" db="EMBL/GenBank/DDBJ databases">
        <title>Whole-genome analyses of novel actinobacteria.</title>
        <authorList>
            <person name="Sahin N."/>
            <person name="Saygin H."/>
        </authorList>
    </citation>
    <scope>NUCLEOTIDE SEQUENCE [LARGE SCALE GENOMIC DNA]</scope>
    <source>
        <strain evidence="2 3">KC615</strain>
    </source>
</reference>
<keyword evidence="3" id="KW-1185">Reference proteome</keyword>
<feature type="transmembrane region" description="Helical" evidence="1">
    <location>
        <begin position="52"/>
        <end position="69"/>
    </location>
</feature>
<dbReference type="AlphaFoldDB" id="A0A6I4W599"/>
<protein>
    <submittedName>
        <fullName evidence="2">Uncharacterized protein</fullName>
    </submittedName>
</protein>